<gene>
    <name evidence="2" type="ORF">RHS04_08551</name>
</gene>
<dbReference type="AlphaFoldDB" id="A0A8H7H3Q2"/>
<organism evidence="2 3">
    <name type="scientific">Rhizoctonia solani</name>
    <dbReference type="NCBI Taxonomy" id="456999"/>
    <lineage>
        <taxon>Eukaryota</taxon>
        <taxon>Fungi</taxon>
        <taxon>Dikarya</taxon>
        <taxon>Basidiomycota</taxon>
        <taxon>Agaricomycotina</taxon>
        <taxon>Agaricomycetes</taxon>
        <taxon>Cantharellales</taxon>
        <taxon>Ceratobasidiaceae</taxon>
        <taxon>Rhizoctonia</taxon>
    </lineage>
</organism>
<sequence length="1042" mass="117383">MARGGTMYARAIRHAAARASHLEEANGTEPSDVSRVTCPYCGSEFGLEGDRNRHVSFYALCHARHECAVKGKVGQKRKREYEVDSPATNVMDRPAPAKHARIDKTALPIAGLSRHPNALPYPGPDHTPDSNSDPVLAGGAVNGYTKDGVFVERFPVRTAGMAMSTRQTGKEDLRTYLDACGKLGDRDLFETAKVMMTTGLTGRGRTRQLKAPAYREWRRKGKEVWGTSDALVRDVDQLPKGPDWMEVNVPGGKGRYRRPHTLYMRDVLEVTRELIGARRFRRCMRYAPERHWTLKSRKCRVYNEMWSGDWWWQVQSDMQNKNGTVVPLIIASDETTLTNNLRGDKAHPIYLSIGNISKAVRRKPTKRSMIIIGYLPVDSFDDVPDDSSRQQYCADLLHRSLDEIFKPLKKVSSEGVLAWCADGCLRHIYPLIAAWVADYPEQNDIACTTQNGCPKCMQQWHGRGCGGPTAPLRNQEEARQALRGYRLTEDVGMLQRLGLKPVAPFWDGFPELDVGRALVPDLLHQLYKGMFEHIRDWVEDLLGTVEFNRRFVVMPAAQGLRHFNKGVTRVKIWAGRESRDMMRQFLPIIVDAKAPPDFVRLVRALLDFSYLAHGAQLTEVELSRMDEALAAFHKYKDVLVNKKDKRLGIVVGDGGFDRIPKLHMLGHYTNDIRELGTPDGYSTETPEHLHILYVKIPWRMSNRRNPLPQMVQYVRRLEALEIQRVYLEEYYGGPVGIQDIREFDFDDDEDGRDTGQAEGEDGSEDEEDPYDSEDELEDGVEIPTDRSEVPAASEIYYPRPMTSIARRPTVPNVAARVIASSYGAPEFIRSLQRFLSATTSPSEPPLLVPSHRFPVWHKAVLGHYPLPFAPSQPCPRDVIRAHPPTRDAAGRVSKAGVFDTVLFAADRSCSGLKRFRAGRVRVIFALPQDFAHLYDGPLVYLDVFESFTTNNSSGHSLFSTTPMYYGASYASLVLPLGCLKLACHLAPDFSSPFTRPPVSSCLALTNTRHLLNEFYNYFTFLLLSYWRVVSSGRTGGSSTASL</sequence>
<evidence type="ECO:0000313" key="3">
    <source>
        <dbReference type="Proteomes" id="UP000650582"/>
    </source>
</evidence>
<feature type="region of interest" description="Disordered" evidence="1">
    <location>
        <begin position="745"/>
        <end position="791"/>
    </location>
</feature>
<name>A0A8H7H3Q2_9AGAM</name>
<evidence type="ECO:0000256" key="1">
    <source>
        <dbReference type="SAM" id="MobiDB-lite"/>
    </source>
</evidence>
<evidence type="ECO:0000313" key="2">
    <source>
        <dbReference type="EMBL" id="KAF8670801.1"/>
    </source>
</evidence>
<dbReference type="InterPro" id="IPR041078">
    <property type="entry name" value="Plavaka"/>
</dbReference>
<comment type="caution">
    <text evidence="2">The sequence shown here is derived from an EMBL/GenBank/DDBJ whole genome shotgun (WGS) entry which is preliminary data.</text>
</comment>
<dbReference type="Pfam" id="PF18759">
    <property type="entry name" value="Plavaka"/>
    <property type="match status" value="1"/>
</dbReference>
<feature type="compositionally biased region" description="Acidic residues" evidence="1">
    <location>
        <begin position="758"/>
        <end position="780"/>
    </location>
</feature>
<dbReference type="Proteomes" id="UP000650582">
    <property type="component" value="Unassembled WGS sequence"/>
</dbReference>
<protein>
    <submittedName>
        <fullName evidence="2">Zn-finger protein</fullName>
    </submittedName>
</protein>
<feature type="region of interest" description="Disordered" evidence="1">
    <location>
        <begin position="78"/>
        <end position="98"/>
    </location>
</feature>
<dbReference type="EMBL" id="JACYCC010000231">
    <property type="protein sequence ID" value="KAF8670801.1"/>
    <property type="molecule type" value="Genomic_DNA"/>
</dbReference>
<accession>A0A8H7H3Q2</accession>
<proteinExistence type="predicted"/>
<reference evidence="2" key="1">
    <citation type="submission" date="2020-09" db="EMBL/GenBank/DDBJ databases">
        <title>Comparative genome analyses of four rice-infecting Rhizoctonia solani isolates reveal extensive enrichment of homogalacturonan modification genes.</title>
        <authorList>
            <person name="Lee D.-Y."/>
            <person name="Jeon J."/>
            <person name="Kim K.-T."/>
            <person name="Cheong K."/>
            <person name="Song H."/>
            <person name="Choi G."/>
            <person name="Ko J."/>
            <person name="Opiyo S.O."/>
            <person name="Zuo S."/>
            <person name="Madhav S."/>
            <person name="Lee Y.-H."/>
            <person name="Wang G.-L."/>
        </authorList>
    </citation>
    <scope>NUCLEOTIDE SEQUENCE</scope>
    <source>
        <strain evidence="2">AG1-IA YN-7</strain>
    </source>
</reference>